<keyword evidence="1" id="KW-0812">Transmembrane</keyword>
<sequence>MRVATAKILCAIGFALITASAFFIATPFDLGGTREWKRCEKERRVHQRGIYARSPRCLELEDRFKTGATLAAGGLALVFVARPGSRKRRAAQSRAA</sequence>
<dbReference type="AlphaFoldDB" id="A0A285QB96"/>
<dbReference type="RefSeq" id="WP_144033500.1">
    <property type="nucleotide sequence ID" value="NZ_OBMI01000001.1"/>
</dbReference>
<gene>
    <name evidence="2" type="ORF">SAMN06297144_0408</name>
</gene>
<keyword evidence="1" id="KW-1133">Transmembrane helix</keyword>
<evidence type="ECO:0000313" key="3">
    <source>
        <dbReference type="Proteomes" id="UP000219494"/>
    </source>
</evidence>
<organism evidence="2 3">
    <name type="scientific">Sphingomonas guangdongensis</name>
    <dbReference type="NCBI Taxonomy" id="1141890"/>
    <lineage>
        <taxon>Bacteria</taxon>
        <taxon>Pseudomonadati</taxon>
        <taxon>Pseudomonadota</taxon>
        <taxon>Alphaproteobacteria</taxon>
        <taxon>Sphingomonadales</taxon>
        <taxon>Sphingomonadaceae</taxon>
        <taxon>Sphingomonas</taxon>
    </lineage>
</organism>
<evidence type="ECO:0000313" key="2">
    <source>
        <dbReference type="EMBL" id="SOB79163.1"/>
    </source>
</evidence>
<protein>
    <submittedName>
        <fullName evidence="2">Uncharacterized protein</fullName>
    </submittedName>
</protein>
<name>A0A285QB96_9SPHN</name>
<keyword evidence="3" id="KW-1185">Reference proteome</keyword>
<reference evidence="2 3" key="1">
    <citation type="submission" date="2017-07" db="EMBL/GenBank/DDBJ databases">
        <authorList>
            <person name="Sun Z.S."/>
            <person name="Albrecht U."/>
            <person name="Echele G."/>
            <person name="Lee C.C."/>
        </authorList>
    </citation>
    <scope>NUCLEOTIDE SEQUENCE [LARGE SCALE GENOMIC DNA]</scope>
    <source>
        <strain evidence="2 3">CGMCC 1.12672</strain>
    </source>
</reference>
<accession>A0A285QB96</accession>
<keyword evidence="1" id="KW-0472">Membrane</keyword>
<feature type="transmembrane region" description="Helical" evidence="1">
    <location>
        <begin position="64"/>
        <end position="81"/>
    </location>
</feature>
<evidence type="ECO:0000256" key="1">
    <source>
        <dbReference type="SAM" id="Phobius"/>
    </source>
</evidence>
<dbReference type="Proteomes" id="UP000219494">
    <property type="component" value="Unassembled WGS sequence"/>
</dbReference>
<proteinExistence type="predicted"/>
<dbReference type="EMBL" id="OBMI01000001">
    <property type="protein sequence ID" value="SOB79163.1"/>
    <property type="molecule type" value="Genomic_DNA"/>
</dbReference>